<proteinExistence type="predicted"/>
<evidence type="ECO:0000313" key="1">
    <source>
        <dbReference type="EMBL" id="CAG8535842.1"/>
    </source>
</evidence>
<sequence length="399" mass="46766">MGEETADYYENLARQNKLFIPKKDATKDELLKASVGYTAIKIHEQDPYFFMGYYKNQYAIEDLFHEAENAMKVSEIANDDDAICLINKVIKVEYDQIRTPITIKEALNCLKLRDQAYLTQGIKEIHDFGISNYNGIEYAIKYDDNSTNYVKLKNFNLIQNVIKWLNTKRYKTPHFEQSVLESIRIGIGIKICLKGFKLLNGLKTRIPEFINKYDIDCKNDKNDKYDIILFQFSNFLFYYLKNIFEYVIGKKIKSGYDQDFDHSKVDEATKIKWVGYENRDNYPKNLNHSKKRPVCIKEDGIYSITNNYAFKFENISIREKKILLITDASYPFISDFDAFKMHVLFYDFKNPFDYFLNDVMDKLVNGKLVNGKLVMDKSVNGKVNSKLVNSKLGTHDTRE</sequence>
<name>A0A9N9ANE3_9GLOM</name>
<comment type="caution">
    <text evidence="1">The sequence shown here is derived from an EMBL/GenBank/DDBJ whole genome shotgun (WGS) entry which is preliminary data.</text>
</comment>
<dbReference type="EMBL" id="CAJVPY010001775">
    <property type="protein sequence ID" value="CAG8535842.1"/>
    <property type="molecule type" value="Genomic_DNA"/>
</dbReference>
<dbReference type="AlphaFoldDB" id="A0A9N9ANE3"/>
<keyword evidence="2" id="KW-1185">Reference proteome</keyword>
<reference evidence="1" key="1">
    <citation type="submission" date="2021-06" db="EMBL/GenBank/DDBJ databases">
        <authorList>
            <person name="Kallberg Y."/>
            <person name="Tangrot J."/>
            <person name="Rosling A."/>
        </authorList>
    </citation>
    <scope>NUCLEOTIDE SEQUENCE</scope>
    <source>
        <strain evidence="1">MA453B</strain>
    </source>
</reference>
<dbReference type="OrthoDB" id="2393901at2759"/>
<evidence type="ECO:0000313" key="2">
    <source>
        <dbReference type="Proteomes" id="UP000789405"/>
    </source>
</evidence>
<dbReference type="Proteomes" id="UP000789405">
    <property type="component" value="Unassembled WGS sequence"/>
</dbReference>
<organism evidence="1 2">
    <name type="scientific">Dentiscutata erythropus</name>
    <dbReference type="NCBI Taxonomy" id="1348616"/>
    <lineage>
        <taxon>Eukaryota</taxon>
        <taxon>Fungi</taxon>
        <taxon>Fungi incertae sedis</taxon>
        <taxon>Mucoromycota</taxon>
        <taxon>Glomeromycotina</taxon>
        <taxon>Glomeromycetes</taxon>
        <taxon>Diversisporales</taxon>
        <taxon>Gigasporaceae</taxon>
        <taxon>Dentiscutata</taxon>
    </lineage>
</organism>
<gene>
    <name evidence="1" type="ORF">DERYTH_LOCUS4566</name>
</gene>
<protein>
    <submittedName>
        <fullName evidence="1">26971_t:CDS:1</fullName>
    </submittedName>
</protein>
<accession>A0A9N9ANE3</accession>